<comment type="caution">
    <text evidence="1">The sequence shown here is derived from an EMBL/GenBank/DDBJ whole genome shotgun (WGS) entry which is preliminary data.</text>
</comment>
<reference evidence="1" key="1">
    <citation type="submission" date="2024-09" db="EMBL/GenBank/DDBJ databases">
        <title>Black Yeasts Isolated from many extreme environments.</title>
        <authorList>
            <person name="Coleine C."/>
            <person name="Stajich J.E."/>
            <person name="Selbmann L."/>
        </authorList>
    </citation>
    <scope>NUCLEOTIDE SEQUENCE</scope>
    <source>
        <strain evidence="1">CCFEE 5737</strain>
    </source>
</reference>
<sequence length="211" mass="22635">MDDRHDSDHSSIISTSERLAPSDSDQSDGPDIRDTDTAKYRLPDQHKLRIGIGMRGVGQASAGAVLNEEQGPTPPPKDTPPVPPPKDATGGSTDSSEPDSASYFNPYGVSRANSIYTLSRASLTIQLSQLTSIRLPRADHLAFNIKSIPTSTAAARALNDAARQIKMWIKKATEVLNGLDAEDDVEWAAAGGREGLSEVDTAIHKFESLIE</sequence>
<accession>A0ACC3DH54</accession>
<gene>
    <name evidence="1" type="ORF">LTS18_014510</name>
</gene>
<proteinExistence type="predicted"/>
<evidence type="ECO:0000313" key="2">
    <source>
        <dbReference type="Proteomes" id="UP001186974"/>
    </source>
</evidence>
<evidence type="ECO:0000313" key="1">
    <source>
        <dbReference type="EMBL" id="KAK3073086.1"/>
    </source>
</evidence>
<name>A0ACC3DH54_9PEZI</name>
<dbReference type="Proteomes" id="UP001186974">
    <property type="component" value="Unassembled WGS sequence"/>
</dbReference>
<dbReference type="EMBL" id="JAWDJW010004660">
    <property type="protein sequence ID" value="KAK3073086.1"/>
    <property type="molecule type" value="Genomic_DNA"/>
</dbReference>
<organism evidence="1 2">
    <name type="scientific">Coniosporium uncinatum</name>
    <dbReference type="NCBI Taxonomy" id="93489"/>
    <lineage>
        <taxon>Eukaryota</taxon>
        <taxon>Fungi</taxon>
        <taxon>Dikarya</taxon>
        <taxon>Ascomycota</taxon>
        <taxon>Pezizomycotina</taxon>
        <taxon>Dothideomycetes</taxon>
        <taxon>Dothideomycetes incertae sedis</taxon>
        <taxon>Coniosporium</taxon>
    </lineage>
</organism>
<protein>
    <submittedName>
        <fullName evidence="1">Uncharacterized protein</fullName>
    </submittedName>
</protein>
<feature type="non-terminal residue" evidence="1">
    <location>
        <position position="211"/>
    </location>
</feature>
<keyword evidence="2" id="KW-1185">Reference proteome</keyword>